<evidence type="ECO:0000313" key="9">
    <source>
        <dbReference type="EMBL" id="EFV45526.1"/>
    </source>
</evidence>
<gene>
    <name evidence="9" type="ORF">HMPREF0179_00658</name>
</gene>
<keyword evidence="5" id="KW-0862">Zinc</keyword>
<feature type="transmembrane region" description="Helical" evidence="8">
    <location>
        <begin position="12"/>
        <end position="31"/>
    </location>
</feature>
<comment type="caution">
    <text evidence="9">The sequence shown here is derived from an EMBL/GenBank/DDBJ whole genome shotgun (WGS) entry which is preliminary data.</text>
</comment>
<dbReference type="HOGENOM" id="CLU_015114_1_2_7"/>
<keyword evidence="7 8" id="KW-0472">Membrane</keyword>
<evidence type="ECO:0000256" key="5">
    <source>
        <dbReference type="ARBA" id="ARBA00022833"/>
    </source>
</evidence>
<dbReference type="PANTHER" id="PTHR11040">
    <property type="entry name" value="ZINC/IRON TRANSPORTER"/>
    <property type="match status" value="1"/>
</dbReference>
<dbReference type="GO" id="GO:0005886">
    <property type="term" value="C:plasma membrane"/>
    <property type="evidence" value="ECO:0007669"/>
    <property type="project" value="UniProtKB-SubCell"/>
</dbReference>
<dbReference type="AlphaFoldDB" id="E5Y397"/>
<comment type="similarity">
    <text evidence="2">Belongs to the ZIP transporter (TC 2.A.5) family.</text>
</comment>
<evidence type="ECO:0000313" key="10">
    <source>
        <dbReference type="Proteomes" id="UP000006034"/>
    </source>
</evidence>
<organism evidence="9 10">
    <name type="scientific">Bilophila wadsworthia (strain 3_1_6)</name>
    <dbReference type="NCBI Taxonomy" id="563192"/>
    <lineage>
        <taxon>Bacteria</taxon>
        <taxon>Pseudomonadati</taxon>
        <taxon>Thermodesulfobacteriota</taxon>
        <taxon>Desulfovibrionia</taxon>
        <taxon>Desulfovibrionales</taxon>
        <taxon>Desulfovibrionaceae</taxon>
        <taxon>Bilophila</taxon>
    </lineage>
</organism>
<evidence type="ECO:0000256" key="3">
    <source>
        <dbReference type="ARBA" id="ARBA00022475"/>
    </source>
</evidence>
<keyword evidence="3" id="KW-1003">Cell membrane</keyword>
<accession>E5Y397</accession>
<dbReference type="GeneID" id="78085800"/>
<dbReference type="eggNOG" id="COG0428">
    <property type="taxonomic scope" value="Bacteria"/>
</dbReference>
<dbReference type="RefSeq" id="WP_005024936.1">
    <property type="nucleotide sequence ID" value="NZ_KE150238.1"/>
</dbReference>
<feature type="transmembrane region" description="Helical" evidence="8">
    <location>
        <begin position="247"/>
        <end position="265"/>
    </location>
</feature>
<dbReference type="OrthoDB" id="9787346at2"/>
<evidence type="ECO:0000256" key="7">
    <source>
        <dbReference type="ARBA" id="ARBA00023136"/>
    </source>
</evidence>
<feature type="transmembrane region" description="Helical" evidence="8">
    <location>
        <begin position="214"/>
        <end position="235"/>
    </location>
</feature>
<dbReference type="Pfam" id="PF02535">
    <property type="entry name" value="Zip"/>
    <property type="match status" value="1"/>
</dbReference>
<dbReference type="STRING" id="563192.HMPREF0179_00658"/>
<feature type="transmembrane region" description="Helical" evidence="8">
    <location>
        <begin position="71"/>
        <end position="93"/>
    </location>
</feature>
<evidence type="ECO:0000256" key="1">
    <source>
        <dbReference type="ARBA" id="ARBA00004651"/>
    </source>
</evidence>
<protein>
    <submittedName>
        <fullName evidence="9">ZIP family zinc transporter</fullName>
    </submittedName>
</protein>
<feature type="transmembrane region" description="Helical" evidence="8">
    <location>
        <begin position="43"/>
        <end position="65"/>
    </location>
</feature>
<name>E5Y397_BILW3</name>
<reference evidence="9 10" key="1">
    <citation type="submission" date="2010-10" db="EMBL/GenBank/DDBJ databases">
        <authorList>
            <consortium name="The Broad Institute Genome Sequencing Platform"/>
            <person name="Ward D."/>
            <person name="Earl A."/>
            <person name="Feldgarden M."/>
            <person name="Young S.K."/>
            <person name="Gargeya S."/>
            <person name="Zeng Q."/>
            <person name="Alvarado L."/>
            <person name="Berlin A."/>
            <person name="Bochicchio J."/>
            <person name="Chapman S.B."/>
            <person name="Chen Z."/>
            <person name="Freedman E."/>
            <person name="Gellesch M."/>
            <person name="Goldberg J."/>
            <person name="Griggs A."/>
            <person name="Gujja S."/>
            <person name="Heilman E."/>
            <person name="Heiman D."/>
            <person name="Howarth C."/>
            <person name="Mehta T."/>
            <person name="Neiman D."/>
            <person name="Pearson M."/>
            <person name="Roberts A."/>
            <person name="Saif S."/>
            <person name="Shea T."/>
            <person name="Shenoy N."/>
            <person name="Sisk P."/>
            <person name="Stolte C."/>
            <person name="Sykes S."/>
            <person name="White J."/>
            <person name="Yandava C."/>
            <person name="Allen-Vercoe E."/>
            <person name="Sibley C."/>
            <person name="Ambrose C.E."/>
            <person name="Strauss J."/>
            <person name="Daigneault M."/>
            <person name="Haas B."/>
            <person name="Nusbaum C."/>
            <person name="Birren B."/>
        </authorList>
    </citation>
    <scope>NUCLEOTIDE SEQUENCE [LARGE SCALE GENOMIC DNA]</scope>
    <source>
        <strain evidence="9 10">3_1_6</strain>
    </source>
</reference>
<dbReference type="Proteomes" id="UP000006034">
    <property type="component" value="Unassembled WGS sequence"/>
</dbReference>
<comment type="subcellular location">
    <subcellularLocation>
        <location evidence="1">Cell membrane</location>
        <topology evidence="1">Multi-pass membrane protein</topology>
    </subcellularLocation>
</comment>
<evidence type="ECO:0000256" key="2">
    <source>
        <dbReference type="ARBA" id="ARBA00006939"/>
    </source>
</evidence>
<dbReference type="EMBL" id="ADCP02000001">
    <property type="protein sequence ID" value="EFV45526.1"/>
    <property type="molecule type" value="Genomic_DNA"/>
</dbReference>
<sequence>MTDFFSSPVGMALLAGCCTWAFTAFGAGMVYTAKSFSRRTLDVMLGFAAGVMIAASYWSLLAPALEMSSHLGRLACVPVALGFLAGAGVLRLVDLILPHIHPTENVPDGPPSKLPRSALLVFAITLHNIPEGLAVGVAFGAAASGAPEASIAGAMTLMFGMGLQNIPEGVAVSVPLLREGFSKNRAFFFGQLSGIVEPIAAVFGALVVGIAEPILPFALAFAAGAMIFVVVEEVIPESHASGHGDAASLGVIIGFVVMMCLDVALA</sequence>
<dbReference type="PANTHER" id="PTHR11040:SF211">
    <property type="entry name" value="ZINC TRANSPORTER ZIP11"/>
    <property type="match status" value="1"/>
</dbReference>
<dbReference type="InterPro" id="IPR003689">
    <property type="entry name" value="ZIP"/>
</dbReference>
<evidence type="ECO:0000256" key="6">
    <source>
        <dbReference type="ARBA" id="ARBA00022989"/>
    </source>
</evidence>
<keyword evidence="10" id="KW-1185">Reference proteome</keyword>
<dbReference type="GO" id="GO:0005385">
    <property type="term" value="F:zinc ion transmembrane transporter activity"/>
    <property type="evidence" value="ECO:0007669"/>
    <property type="project" value="TreeGrafter"/>
</dbReference>
<evidence type="ECO:0000256" key="8">
    <source>
        <dbReference type="SAM" id="Phobius"/>
    </source>
</evidence>
<feature type="transmembrane region" description="Helical" evidence="8">
    <location>
        <begin position="186"/>
        <end position="208"/>
    </location>
</feature>
<proteinExistence type="inferred from homology"/>
<evidence type="ECO:0000256" key="4">
    <source>
        <dbReference type="ARBA" id="ARBA00022692"/>
    </source>
</evidence>
<reference evidence="9 10" key="2">
    <citation type="submission" date="2013-04" db="EMBL/GenBank/DDBJ databases">
        <title>The Genome Sequence of Bilophila wadsworthia 3_1_6.</title>
        <authorList>
            <consortium name="The Broad Institute Genomics Platform"/>
            <person name="Earl A."/>
            <person name="Ward D."/>
            <person name="Feldgarden M."/>
            <person name="Gevers D."/>
            <person name="Sibley C."/>
            <person name="Strauss J."/>
            <person name="Allen-Vercoe E."/>
            <person name="Walker B."/>
            <person name="Young S."/>
            <person name="Zeng Q."/>
            <person name="Gargeya S."/>
            <person name="Fitzgerald M."/>
            <person name="Haas B."/>
            <person name="Abouelleil A."/>
            <person name="Allen A.W."/>
            <person name="Alvarado L."/>
            <person name="Arachchi H.M."/>
            <person name="Berlin A.M."/>
            <person name="Chapman S.B."/>
            <person name="Gainer-Dewar J."/>
            <person name="Goldberg J."/>
            <person name="Griggs A."/>
            <person name="Gujja S."/>
            <person name="Hansen M."/>
            <person name="Howarth C."/>
            <person name="Imamovic A."/>
            <person name="Ireland A."/>
            <person name="Larimer J."/>
            <person name="McCowan C."/>
            <person name="Murphy C."/>
            <person name="Pearson M."/>
            <person name="Poon T.W."/>
            <person name="Priest M."/>
            <person name="Roberts A."/>
            <person name="Saif S."/>
            <person name="Shea T."/>
            <person name="Sisk P."/>
            <person name="Sykes S."/>
            <person name="Wortman J."/>
            <person name="Nusbaum C."/>
            <person name="Birren B."/>
        </authorList>
    </citation>
    <scope>NUCLEOTIDE SEQUENCE [LARGE SCALE GENOMIC DNA]</scope>
    <source>
        <strain evidence="9 10">3_1_6</strain>
    </source>
</reference>
<keyword evidence="4 8" id="KW-0812">Transmembrane</keyword>
<keyword evidence="6 8" id="KW-1133">Transmembrane helix</keyword>